<dbReference type="EMBL" id="JAHFXF010001126">
    <property type="protein sequence ID" value="KAG9675434.1"/>
    <property type="molecule type" value="Genomic_DNA"/>
</dbReference>
<dbReference type="EMBL" id="JAHFYH010000198">
    <property type="protein sequence ID" value="KAH0209930.1"/>
    <property type="molecule type" value="Genomic_DNA"/>
</dbReference>
<dbReference type="InterPro" id="IPR046797">
    <property type="entry name" value="PDDEXK_12"/>
</dbReference>
<reference evidence="4" key="2">
    <citation type="submission" date="2021-08" db="EMBL/GenBank/DDBJ databases">
        <authorList>
            <person name="Gostincar C."/>
            <person name="Sun X."/>
            <person name="Song Z."/>
            <person name="Gunde-Cimerman N."/>
        </authorList>
    </citation>
    <scope>NUCLEOTIDE SEQUENCE</scope>
    <source>
        <strain evidence="4">EXF-8016</strain>
        <strain evidence="3">EXF-9911</strain>
    </source>
</reference>
<reference evidence="4" key="1">
    <citation type="journal article" date="2021" name="J Fungi (Basel)">
        <title>Virulence traits and population genomics of the black yeast Aureobasidium melanogenum.</title>
        <authorList>
            <person name="Cernosa A."/>
            <person name="Sun X."/>
            <person name="Gostincar C."/>
            <person name="Fang C."/>
            <person name="Gunde-Cimerman N."/>
            <person name="Song Z."/>
        </authorList>
    </citation>
    <scope>NUCLEOTIDE SEQUENCE</scope>
    <source>
        <strain evidence="4">EXF-8016</strain>
        <strain evidence="3">EXF-9911</strain>
    </source>
</reference>
<feature type="domain" description="PD-(D/E)XK nuclease-like" evidence="2">
    <location>
        <begin position="213"/>
        <end position="466"/>
    </location>
</feature>
<evidence type="ECO:0000259" key="2">
    <source>
        <dbReference type="Pfam" id="PF20516"/>
    </source>
</evidence>
<feature type="region of interest" description="Disordered" evidence="1">
    <location>
        <begin position="12"/>
        <end position="154"/>
    </location>
</feature>
<gene>
    <name evidence="3" type="ORF">KCU76_g16144</name>
    <name evidence="4" type="ORF">KCV03_g10213</name>
</gene>
<proteinExistence type="predicted"/>
<organism evidence="4 5">
    <name type="scientific">Aureobasidium melanogenum</name>
    <name type="common">Aureobasidium pullulans var. melanogenum</name>
    <dbReference type="NCBI Taxonomy" id="46634"/>
    <lineage>
        <taxon>Eukaryota</taxon>
        <taxon>Fungi</taxon>
        <taxon>Dikarya</taxon>
        <taxon>Ascomycota</taxon>
        <taxon>Pezizomycotina</taxon>
        <taxon>Dothideomycetes</taxon>
        <taxon>Dothideomycetidae</taxon>
        <taxon>Dothideales</taxon>
        <taxon>Saccotheciaceae</taxon>
        <taxon>Aureobasidium</taxon>
    </lineage>
</organism>
<protein>
    <recommendedName>
        <fullName evidence="2">PD-(D/E)XK nuclease-like domain-containing protein</fullName>
    </recommendedName>
</protein>
<evidence type="ECO:0000313" key="4">
    <source>
        <dbReference type="EMBL" id="KAH0209930.1"/>
    </source>
</evidence>
<name>A0A9P8G6F8_AURME</name>
<dbReference type="AlphaFoldDB" id="A0A9P8G6F8"/>
<dbReference type="Proteomes" id="UP000767238">
    <property type="component" value="Unassembled WGS sequence"/>
</dbReference>
<comment type="caution">
    <text evidence="4">The sequence shown here is derived from an EMBL/GenBank/DDBJ whole genome shotgun (WGS) entry which is preliminary data.</text>
</comment>
<feature type="compositionally biased region" description="Low complexity" evidence="1">
    <location>
        <begin position="116"/>
        <end position="152"/>
    </location>
</feature>
<evidence type="ECO:0000256" key="1">
    <source>
        <dbReference type="SAM" id="MobiDB-lite"/>
    </source>
</evidence>
<sequence>MFDPASIQRWIEESQLTCDGDPLKPRSLGKAQKRPYPTPEPEPSILPKRRREACRESGSRPEFSNNVGIWHNMTASDGEVTGPDAEATPRAALPGRPSRSAPSAQRPDFGGAPETLASGSPRSSAASSSSMSLVSSGSKRSRRSAPASPSKRAMLRTIPSSIDFRAFRDSDIDKDAPLGFKSLVDQILDFAEGLDTVPAQLKDDLAQYSERSFRRPDIYYASTHSRSRLGRSPTLAEVDRIVDLARELREDGDSEAAYNSLVHGPLFALALSLSHHSAGVAIKNIVHARIAPTSLVPLDAYNESIRSKMVDWAVVLRPVGNLDGALARGRRLPDGGQLSFNHSRYGPLVDKPIVVSIETKPEGENLQQAYVQLAVWASSHLNRLRQLLADADAPAAETAASHVLPHLPLLIAQGSQWSFLFACRQADGTTHIHAKIEFGDACTRHGVFKIVSVLQLLINWAELEYRPCQASATPFVSTKLDAQSSLARLQGSGQFNDTVIDMILELPASDQVRLVHIDPPTKDELAP</sequence>
<dbReference type="Proteomes" id="UP000779574">
    <property type="component" value="Unassembled WGS sequence"/>
</dbReference>
<feature type="non-terminal residue" evidence="4">
    <location>
        <position position="1"/>
    </location>
</feature>
<evidence type="ECO:0000313" key="3">
    <source>
        <dbReference type="EMBL" id="KAG9675434.1"/>
    </source>
</evidence>
<evidence type="ECO:0000313" key="5">
    <source>
        <dbReference type="Proteomes" id="UP000767238"/>
    </source>
</evidence>
<dbReference type="Pfam" id="PF20516">
    <property type="entry name" value="PDDEXK_12"/>
    <property type="match status" value="1"/>
</dbReference>
<accession>A0A9P8G6F8</accession>